<feature type="region of interest" description="Disordered" evidence="6">
    <location>
        <begin position="467"/>
        <end position="491"/>
    </location>
</feature>
<feature type="active site" description="Nucleophile" evidence="4">
    <location>
        <position position="270"/>
    </location>
</feature>
<dbReference type="GO" id="GO:0046872">
    <property type="term" value="F:metal ion binding"/>
    <property type="evidence" value="ECO:0007669"/>
    <property type="project" value="UniProtKB-KW"/>
</dbReference>
<evidence type="ECO:0000256" key="5">
    <source>
        <dbReference type="PIRSR" id="PIRSR001227-2"/>
    </source>
</evidence>
<evidence type="ECO:0000313" key="8">
    <source>
        <dbReference type="Proteomes" id="UP000594943"/>
    </source>
</evidence>
<dbReference type="SUPFAM" id="SSF56235">
    <property type="entry name" value="N-terminal nucleophile aminohydrolases (Ntn hydrolases)"/>
    <property type="match status" value="1"/>
</dbReference>
<dbReference type="InterPro" id="IPR014395">
    <property type="entry name" value="Pen/GL7ACA/AHL_acylase"/>
</dbReference>
<evidence type="ECO:0000256" key="4">
    <source>
        <dbReference type="PIRSR" id="PIRSR001227-1"/>
    </source>
</evidence>
<dbReference type="Gene3D" id="3.60.20.10">
    <property type="entry name" value="Glutamine Phosphoribosylpyrophosphate, subunit 1, domain 1"/>
    <property type="match status" value="1"/>
</dbReference>
<dbReference type="InterPro" id="IPR029055">
    <property type="entry name" value="Ntn_hydrolases_N"/>
</dbReference>
<dbReference type="Gene3D" id="1.10.439.10">
    <property type="entry name" value="Penicillin Amidohydrolase, domain 1"/>
    <property type="match status" value="1"/>
</dbReference>
<protein>
    <submittedName>
        <fullName evidence="7">Penicillin acylase family protein</fullName>
    </submittedName>
</protein>
<dbReference type="InterPro" id="IPR002692">
    <property type="entry name" value="S45"/>
</dbReference>
<keyword evidence="3" id="KW-0865">Zymogen</keyword>
<accession>A0A7U4ST23</accession>
<dbReference type="Gene3D" id="2.30.120.10">
    <property type="match status" value="1"/>
</dbReference>
<evidence type="ECO:0000256" key="1">
    <source>
        <dbReference type="ARBA" id="ARBA00006586"/>
    </source>
</evidence>
<gene>
    <name evidence="7" type="ORF">I6G56_04800</name>
</gene>
<dbReference type="KEGG" id="bhg:I6G56_04800"/>
<dbReference type="PANTHER" id="PTHR34218:SF4">
    <property type="entry name" value="ACYL-HOMOSERINE LACTONE ACYLASE QUIP"/>
    <property type="match status" value="1"/>
</dbReference>
<reference evidence="7 8" key="1">
    <citation type="submission" date="2020-12" db="EMBL/GenBank/DDBJ databases">
        <title>FDA dAtabase for Regulatory Grade micrObial Sequences (FDA-ARGOS): Supporting development and validation of Infectious Disease Dx tests.</title>
        <authorList>
            <person name="Nelson B."/>
            <person name="Plummer A."/>
            <person name="Tallon L."/>
            <person name="Sadzewicz L."/>
            <person name="Zhao X."/>
            <person name="Boylan J."/>
            <person name="Ott S."/>
            <person name="Bowen H."/>
            <person name="Vavikolanu K."/>
            <person name="Mehta A."/>
            <person name="Aluvathingal J."/>
            <person name="Nadendla S."/>
            <person name="Myers T."/>
            <person name="Yan Y."/>
            <person name="Sichtig H."/>
        </authorList>
    </citation>
    <scope>NUCLEOTIDE SEQUENCE [LARGE SCALE GENOMIC DNA]</scope>
    <source>
        <strain evidence="7 8">FDAARGOS_899</strain>
    </source>
</reference>
<accession>A0A7T2WYV0</accession>
<evidence type="ECO:0000256" key="6">
    <source>
        <dbReference type="SAM" id="MobiDB-lite"/>
    </source>
</evidence>
<dbReference type="GO" id="GO:0017000">
    <property type="term" value="P:antibiotic biosynthetic process"/>
    <property type="evidence" value="ECO:0007669"/>
    <property type="project" value="InterPro"/>
</dbReference>
<dbReference type="InterPro" id="IPR043147">
    <property type="entry name" value="Penicillin_amidase_A-knob"/>
</dbReference>
<dbReference type="Gene3D" id="1.10.1400.10">
    <property type="match status" value="1"/>
</dbReference>
<dbReference type="RefSeq" id="WP_043282020.1">
    <property type="nucleotide sequence ID" value="NZ_CP013380.1"/>
</dbReference>
<dbReference type="EMBL" id="CP065686">
    <property type="protein sequence ID" value="QPS44425.1"/>
    <property type="molecule type" value="Genomic_DNA"/>
</dbReference>
<dbReference type="InterPro" id="IPR043146">
    <property type="entry name" value="Penicillin_amidase_N_B-knob"/>
</dbReference>
<keyword evidence="5" id="KW-0479">Metal-binding</keyword>
<feature type="compositionally biased region" description="Gly residues" evidence="6">
    <location>
        <begin position="475"/>
        <end position="487"/>
    </location>
</feature>
<dbReference type="PIRSF" id="PIRSF001227">
    <property type="entry name" value="Pen_acylase"/>
    <property type="match status" value="1"/>
</dbReference>
<name>A0A7U4ST23_9BURK</name>
<evidence type="ECO:0000313" key="7">
    <source>
        <dbReference type="EMBL" id="QPS44425.1"/>
    </source>
</evidence>
<dbReference type="PANTHER" id="PTHR34218">
    <property type="entry name" value="PEPTIDASE S45 PENICILLIN AMIDASE"/>
    <property type="match status" value="1"/>
</dbReference>
<comment type="cofactor">
    <cofactor evidence="5">
        <name>Ca(2+)</name>
        <dbReference type="ChEBI" id="CHEBI:29108"/>
    </cofactor>
    <text evidence="5">Binds 1 Ca(2+) ion per dimer.</text>
</comment>
<evidence type="ECO:0000256" key="2">
    <source>
        <dbReference type="ARBA" id="ARBA00022801"/>
    </source>
</evidence>
<dbReference type="Proteomes" id="UP000594943">
    <property type="component" value="Chromosome 1"/>
</dbReference>
<dbReference type="CDD" id="cd03747">
    <property type="entry name" value="Ntn_PGA_like"/>
    <property type="match status" value="1"/>
</dbReference>
<keyword evidence="2" id="KW-0378">Hydrolase</keyword>
<proteinExistence type="inferred from homology"/>
<dbReference type="GO" id="GO:0016811">
    <property type="term" value="F:hydrolase activity, acting on carbon-nitrogen (but not peptide) bonds, in linear amides"/>
    <property type="evidence" value="ECO:0007669"/>
    <property type="project" value="InterPro"/>
</dbReference>
<feature type="binding site" evidence="5">
    <location>
        <position position="347"/>
    </location>
    <ligand>
        <name>Ca(2+)</name>
        <dbReference type="ChEBI" id="CHEBI:29108"/>
    </ligand>
</feature>
<evidence type="ECO:0000256" key="3">
    <source>
        <dbReference type="ARBA" id="ARBA00023145"/>
    </source>
</evidence>
<dbReference type="AlphaFoldDB" id="A0A7U4ST23"/>
<dbReference type="Pfam" id="PF01804">
    <property type="entry name" value="Penicil_amidase"/>
    <property type="match status" value="1"/>
</dbReference>
<organism evidence="7 8">
    <name type="scientific">Burkholderia humptydooensis</name>
    <dbReference type="NCBI Taxonomy" id="430531"/>
    <lineage>
        <taxon>Bacteria</taxon>
        <taxon>Pseudomonadati</taxon>
        <taxon>Pseudomonadota</taxon>
        <taxon>Betaproteobacteria</taxon>
        <taxon>Burkholderiales</taxon>
        <taxon>Burkholderiaceae</taxon>
        <taxon>Burkholderia</taxon>
        <taxon>pseudomallei group</taxon>
    </lineage>
</organism>
<dbReference type="InterPro" id="IPR023343">
    <property type="entry name" value="Penicillin_amidase_dom1"/>
</dbReference>
<sequence>MASTRNRMQRRLKILSGLILLCLLLAIAGAAAYLRASLPQLDGDVRAPMLGASMTAERDALGVPTIAARDRFDAAYGIGYLHAQDRFFQMDMLRRSGAGELSELFGPIALDVDRDHRLYRFRALAAAAVAHLPPDDLRLLQRYTQGVNDGLAALRARPFEYALLRMQPQRWRPEDSLLVIWAMYFDLQGKLASRAFARHWLQAHSTPGQLAFLLPASSRFDAPLDAPLDAPGIAAPGAPVSATAPAWLRDARPAASISSVSVDAQTSVGSNNWVIAGGRTASGAAIVGDDMHLSLGLPNIWYRAMFKLGGGAGAAMRVVGVTLPGLPAVVVGSNGRIAWGFTNGYADCLELLPLERDVRDPNRFRLGGAWQTARETVETIRVHGAAPVALTVLDTTAGPVRDIGGKAYAAHWIAQASGAANLAFAKMIDAAGVEDAIGVAAAAGLPAQNIVIGDSAGRIGWTVAGALPDRRGQGRGRGGADASGNGGAPSWRTVLPPDAHPRIVDPAAGQLWTANNRQLAGDAYRLIGDGGADLGARASQLRDGLTALGRTGERAAYRLDLDDRALFMSPWRDRALRVLDEAALAGHPARAEFRRLLASGWTGRASVDSVGYTLARGYLYRLYDVLFGGLDARLKQQQRDADYALANPRWPAVIARLLDEQPAAWLPADAASWRDVQLAAIDRTIAALTAKGAPLADATWGERNTLRIAHPFARSVPLVGRWLSAPADPVPGDANMPRVAAPKFGQSERIVVSPGHEERGLFNMPGGQSGHPLSPFFLAGHDAWVKGEPLPLLPGPAEHTLRFVR</sequence>
<keyword evidence="5" id="KW-0106">Calcium</keyword>
<comment type="similarity">
    <text evidence="1">Belongs to the peptidase S45 family.</text>
</comment>